<feature type="active site" evidence="13">
    <location>
        <position position="69"/>
    </location>
</feature>
<comment type="subcellular location">
    <subcellularLocation>
        <location evidence="13">Cytoplasm</location>
    </subcellularLocation>
</comment>
<accession>A0A4Z0FA90</accession>
<dbReference type="InterPro" id="IPR002176">
    <property type="entry name" value="X-over_junc_endoDNase_RuvC"/>
</dbReference>
<evidence type="ECO:0000256" key="3">
    <source>
        <dbReference type="ARBA" id="ARBA00022722"/>
    </source>
</evidence>
<keyword evidence="10 13" id="KW-0233">DNA recombination</keyword>
<proteinExistence type="inferred from homology"/>
<dbReference type="OrthoDB" id="9805499at2"/>
<evidence type="ECO:0000256" key="7">
    <source>
        <dbReference type="ARBA" id="ARBA00022801"/>
    </source>
</evidence>
<dbReference type="AlphaFoldDB" id="A0A4Z0FA90"/>
<dbReference type="CDD" id="cd16962">
    <property type="entry name" value="RuvC"/>
    <property type="match status" value="1"/>
</dbReference>
<comment type="subunit">
    <text evidence="13">Homodimer which binds Holliday junction (HJ) DNA. The HJ becomes 2-fold symmetrical on binding to RuvC with unstacked arms; it has a different conformation from HJ DNA in complex with RuvA. In the full resolvosome a probable DNA-RuvA(4)-RuvB(12)-RuvC(2) complex forms which resolves the HJ.</text>
</comment>
<dbReference type="EMBL" id="SRIO01000010">
    <property type="protein sequence ID" value="TFZ82336.1"/>
    <property type="molecule type" value="Genomic_DNA"/>
</dbReference>
<keyword evidence="16" id="KW-1185">Reference proteome</keyword>
<dbReference type="SUPFAM" id="SSF53098">
    <property type="entry name" value="Ribonuclease H-like"/>
    <property type="match status" value="1"/>
</dbReference>
<dbReference type="InterPro" id="IPR036397">
    <property type="entry name" value="RNaseH_sf"/>
</dbReference>
<evidence type="ECO:0000256" key="13">
    <source>
        <dbReference type="HAMAP-Rule" id="MF_00034"/>
    </source>
</evidence>
<keyword evidence="9 13" id="KW-0238">DNA-binding</keyword>
<evidence type="ECO:0000256" key="6">
    <source>
        <dbReference type="ARBA" id="ARBA00022763"/>
    </source>
</evidence>
<dbReference type="PROSITE" id="PS01321">
    <property type="entry name" value="RUVC"/>
    <property type="match status" value="1"/>
</dbReference>
<dbReference type="GO" id="GO:0048476">
    <property type="term" value="C:Holliday junction resolvase complex"/>
    <property type="evidence" value="ECO:0007669"/>
    <property type="project" value="UniProtKB-UniRule"/>
</dbReference>
<sequence length="169" mass="17818">MPLRILGIDPGSRITGFGVIDVLAGGKLRYCDSGSIRLGSGEMPTRLAELDASLSEVIAQWNPHEISLERVFVMRNVDSALKLGQARGVVLCAVGRAALPLAEYAPRLVKQTVTGTGAATKEQIQHMIRQLLGLRGILAADAADALALSVCHAHQRRRLGAGSTAGGWG</sequence>
<feature type="active site" evidence="13">
    <location>
        <position position="141"/>
    </location>
</feature>
<evidence type="ECO:0000256" key="5">
    <source>
        <dbReference type="ARBA" id="ARBA00022759"/>
    </source>
</evidence>
<gene>
    <name evidence="13 15" type="primary">ruvC</name>
    <name evidence="15" type="ORF">E4680_08830</name>
</gene>
<reference evidence="15 16" key="1">
    <citation type="journal article" date="2019" name="ISME J.">
        <title>Candidatus Macondimonas diazotrophica, a novel gammaproteobacterial genus dominating crude-oil-contaminated coastal sediments.</title>
        <authorList>
            <person name="Karthikeyan S."/>
            <person name="Konstantinidis K."/>
        </authorList>
    </citation>
    <scope>NUCLEOTIDE SEQUENCE [LARGE SCALE GENOMIC DNA]</scope>
    <source>
        <strain evidence="15 16">KTK01</strain>
    </source>
</reference>
<keyword evidence="3 13" id="KW-0540">Nuclease</keyword>
<evidence type="ECO:0000256" key="1">
    <source>
        <dbReference type="ARBA" id="ARBA00009518"/>
    </source>
</evidence>
<dbReference type="Proteomes" id="UP000297890">
    <property type="component" value="Unassembled WGS sequence"/>
</dbReference>
<feature type="binding site" evidence="13">
    <location>
        <position position="9"/>
    </location>
    <ligand>
        <name>Mg(2+)</name>
        <dbReference type="ChEBI" id="CHEBI:18420"/>
        <label>1</label>
    </ligand>
</feature>
<dbReference type="FunFam" id="3.30.420.10:FF:000002">
    <property type="entry name" value="Crossover junction endodeoxyribonuclease RuvC"/>
    <property type="match status" value="1"/>
</dbReference>
<evidence type="ECO:0000313" key="16">
    <source>
        <dbReference type="Proteomes" id="UP000297890"/>
    </source>
</evidence>
<evidence type="ECO:0000256" key="9">
    <source>
        <dbReference type="ARBA" id="ARBA00023125"/>
    </source>
</evidence>
<dbReference type="HAMAP" id="MF_00034">
    <property type="entry name" value="RuvC"/>
    <property type="match status" value="1"/>
</dbReference>
<evidence type="ECO:0000256" key="14">
    <source>
        <dbReference type="NCBIfam" id="TIGR00228"/>
    </source>
</evidence>
<feature type="binding site" evidence="13">
    <location>
        <position position="69"/>
    </location>
    <ligand>
        <name>Mg(2+)</name>
        <dbReference type="ChEBI" id="CHEBI:18420"/>
        <label>2</label>
    </ligand>
</feature>
<dbReference type="PRINTS" id="PR00696">
    <property type="entry name" value="RSOLVASERUVC"/>
</dbReference>
<keyword evidence="7 13" id="KW-0378">Hydrolase</keyword>
<evidence type="ECO:0000256" key="11">
    <source>
        <dbReference type="ARBA" id="ARBA00023204"/>
    </source>
</evidence>
<dbReference type="GO" id="GO:0005737">
    <property type="term" value="C:cytoplasm"/>
    <property type="evidence" value="ECO:0007669"/>
    <property type="project" value="UniProtKB-SubCell"/>
</dbReference>
<dbReference type="PANTHER" id="PTHR30194:SF3">
    <property type="entry name" value="CROSSOVER JUNCTION ENDODEOXYRIBONUCLEASE RUVC"/>
    <property type="match status" value="1"/>
</dbReference>
<dbReference type="GO" id="GO:0008821">
    <property type="term" value="F:crossover junction DNA endonuclease activity"/>
    <property type="evidence" value="ECO:0007669"/>
    <property type="project" value="UniProtKB-UniRule"/>
</dbReference>
<keyword evidence="8 13" id="KW-0460">Magnesium</keyword>
<dbReference type="InterPro" id="IPR012337">
    <property type="entry name" value="RNaseH-like_sf"/>
</dbReference>
<keyword evidence="5 13" id="KW-0255">Endonuclease</keyword>
<comment type="function">
    <text evidence="13">The RuvA-RuvB-RuvC complex processes Holliday junction (HJ) DNA during genetic recombination and DNA repair. Endonuclease that resolves HJ intermediates. Cleaves cruciform DNA by making single-stranded nicks across the HJ at symmetrical positions within the homologous arms, yielding a 5'-phosphate and a 3'-hydroxyl group; requires a central core of homology in the junction. The consensus cleavage sequence is 5'-(A/T)TT(C/G)-3'. Cleavage occurs on the 3'-side of the TT dinucleotide at the point of strand exchange. HJ branch migration catalyzed by RuvA-RuvB allows RuvC to scan DNA until it finds its consensus sequence, where it cleaves and resolves the cruciform DNA.</text>
</comment>
<keyword evidence="2 13" id="KW-0963">Cytoplasm</keyword>
<evidence type="ECO:0000256" key="10">
    <source>
        <dbReference type="ARBA" id="ARBA00023172"/>
    </source>
</evidence>
<dbReference type="Pfam" id="PF02075">
    <property type="entry name" value="RuvC"/>
    <property type="match status" value="1"/>
</dbReference>
<dbReference type="GO" id="GO:0006281">
    <property type="term" value="P:DNA repair"/>
    <property type="evidence" value="ECO:0007669"/>
    <property type="project" value="UniProtKB-UniRule"/>
</dbReference>
<comment type="similarity">
    <text evidence="1 13">Belongs to the RuvC family.</text>
</comment>
<dbReference type="GO" id="GO:0006310">
    <property type="term" value="P:DNA recombination"/>
    <property type="evidence" value="ECO:0007669"/>
    <property type="project" value="UniProtKB-UniRule"/>
</dbReference>
<keyword evidence="11 13" id="KW-0234">DNA repair</keyword>
<name>A0A4Z0FA90_9GAMM</name>
<evidence type="ECO:0000256" key="4">
    <source>
        <dbReference type="ARBA" id="ARBA00022723"/>
    </source>
</evidence>
<keyword evidence="6 13" id="KW-0227">DNA damage</keyword>
<comment type="caution">
    <text evidence="15">The sequence shown here is derived from an EMBL/GenBank/DDBJ whole genome shotgun (WGS) entry which is preliminary data.</text>
</comment>
<dbReference type="EC" id="3.1.21.10" evidence="13 14"/>
<feature type="active site" evidence="13">
    <location>
        <position position="9"/>
    </location>
</feature>
<evidence type="ECO:0000256" key="2">
    <source>
        <dbReference type="ARBA" id="ARBA00022490"/>
    </source>
</evidence>
<evidence type="ECO:0000256" key="12">
    <source>
        <dbReference type="ARBA" id="ARBA00029354"/>
    </source>
</evidence>
<organism evidence="15 16">
    <name type="scientific">Candidatus Macondimonas diazotrophica</name>
    <dbReference type="NCBI Taxonomy" id="2305248"/>
    <lineage>
        <taxon>Bacteria</taxon>
        <taxon>Pseudomonadati</taxon>
        <taxon>Pseudomonadota</taxon>
        <taxon>Gammaproteobacteria</taxon>
        <taxon>Chromatiales</taxon>
        <taxon>Ectothiorhodospiraceae</taxon>
        <taxon>Candidatus Macondimonas</taxon>
    </lineage>
</organism>
<evidence type="ECO:0000256" key="8">
    <source>
        <dbReference type="ARBA" id="ARBA00022842"/>
    </source>
</evidence>
<comment type="catalytic activity">
    <reaction evidence="12 13">
        <text>Endonucleolytic cleavage at a junction such as a reciprocal single-stranded crossover between two homologous DNA duplexes (Holliday junction).</text>
        <dbReference type="EC" id="3.1.21.10"/>
    </reaction>
</comment>
<feature type="binding site" evidence="13">
    <location>
        <position position="141"/>
    </location>
    <ligand>
        <name>Mg(2+)</name>
        <dbReference type="ChEBI" id="CHEBI:18420"/>
        <label>1</label>
    </ligand>
</feature>
<protein>
    <recommendedName>
        <fullName evidence="13 14">Crossover junction endodeoxyribonuclease RuvC</fullName>
        <ecNumber evidence="13 14">3.1.21.10</ecNumber>
    </recommendedName>
    <alternativeName>
        <fullName evidence="13">Holliday junction nuclease RuvC</fullName>
    </alternativeName>
    <alternativeName>
        <fullName evidence="13">Holliday junction resolvase RuvC</fullName>
    </alternativeName>
</protein>
<keyword evidence="4 13" id="KW-0479">Metal-binding</keyword>
<comment type="cofactor">
    <cofactor evidence="13">
        <name>Mg(2+)</name>
        <dbReference type="ChEBI" id="CHEBI:18420"/>
    </cofactor>
    <text evidence="13">Binds 2 Mg(2+) ion per subunit.</text>
</comment>
<dbReference type="GO" id="GO:0000287">
    <property type="term" value="F:magnesium ion binding"/>
    <property type="evidence" value="ECO:0007669"/>
    <property type="project" value="UniProtKB-UniRule"/>
</dbReference>
<evidence type="ECO:0000313" key="15">
    <source>
        <dbReference type="EMBL" id="TFZ82336.1"/>
    </source>
</evidence>
<dbReference type="InterPro" id="IPR020563">
    <property type="entry name" value="X-over_junc_endoDNase_Mg_BS"/>
</dbReference>
<dbReference type="GO" id="GO:0003677">
    <property type="term" value="F:DNA binding"/>
    <property type="evidence" value="ECO:0007669"/>
    <property type="project" value="UniProtKB-KW"/>
</dbReference>
<dbReference type="NCBIfam" id="TIGR00228">
    <property type="entry name" value="ruvC"/>
    <property type="match status" value="1"/>
</dbReference>
<dbReference type="PANTHER" id="PTHR30194">
    <property type="entry name" value="CROSSOVER JUNCTION ENDODEOXYRIBONUCLEASE RUVC"/>
    <property type="match status" value="1"/>
</dbReference>
<dbReference type="Gene3D" id="3.30.420.10">
    <property type="entry name" value="Ribonuclease H-like superfamily/Ribonuclease H"/>
    <property type="match status" value="1"/>
</dbReference>